<dbReference type="GO" id="GO:0003677">
    <property type="term" value="F:DNA binding"/>
    <property type="evidence" value="ECO:0007669"/>
    <property type="project" value="UniProtKB-KW"/>
</dbReference>
<dbReference type="InterPro" id="IPR016032">
    <property type="entry name" value="Sig_transdc_resp-reg_C-effctor"/>
</dbReference>
<dbReference type="InterPro" id="IPR036388">
    <property type="entry name" value="WH-like_DNA-bd_sf"/>
</dbReference>
<dbReference type="SUPFAM" id="SSF46894">
    <property type="entry name" value="C-terminal effector domain of the bipartite response regulators"/>
    <property type="match status" value="1"/>
</dbReference>
<organism evidence="6 7">
    <name type="scientific">Rhizobium rhizogenes</name>
    <name type="common">Agrobacterium rhizogenes</name>
    <dbReference type="NCBI Taxonomy" id="359"/>
    <lineage>
        <taxon>Bacteria</taxon>
        <taxon>Pseudomonadati</taxon>
        <taxon>Pseudomonadota</taxon>
        <taxon>Alphaproteobacteria</taxon>
        <taxon>Hyphomicrobiales</taxon>
        <taxon>Rhizobiaceae</taxon>
        <taxon>Rhizobium/Agrobacterium group</taxon>
        <taxon>Rhizobium</taxon>
    </lineage>
</organism>
<dbReference type="InterPro" id="IPR009061">
    <property type="entry name" value="DNA-bd_dom_put_sf"/>
</dbReference>
<comment type="caution">
    <text evidence="6">The sequence shown here is derived from an EMBL/GenBank/DDBJ whole genome shotgun (WGS) entry which is preliminary data.</text>
</comment>
<dbReference type="InterPro" id="IPR047057">
    <property type="entry name" value="MerR_fam"/>
</dbReference>
<keyword evidence="4" id="KW-0804">Transcription</keyword>
<keyword evidence="1" id="KW-0678">Repressor</keyword>
<dbReference type="Pfam" id="PF13411">
    <property type="entry name" value="MerR_1"/>
    <property type="match status" value="1"/>
</dbReference>
<dbReference type="InterPro" id="IPR000792">
    <property type="entry name" value="Tscrpt_reg_LuxR_C"/>
</dbReference>
<dbReference type="InterPro" id="IPR000551">
    <property type="entry name" value="MerR-type_HTH_dom"/>
</dbReference>
<dbReference type="Gene3D" id="1.10.1660.10">
    <property type="match status" value="1"/>
</dbReference>
<dbReference type="SUPFAM" id="SSF46955">
    <property type="entry name" value="Putative DNA-binding domain"/>
    <property type="match status" value="1"/>
</dbReference>
<keyword evidence="3" id="KW-0238">DNA-binding</keyword>
<dbReference type="GO" id="GO:0003700">
    <property type="term" value="F:DNA-binding transcription factor activity"/>
    <property type="evidence" value="ECO:0007669"/>
    <property type="project" value="InterPro"/>
</dbReference>
<dbReference type="PROSITE" id="PS50937">
    <property type="entry name" value="HTH_MERR_2"/>
    <property type="match status" value="1"/>
</dbReference>
<dbReference type="Gene3D" id="1.10.10.10">
    <property type="entry name" value="Winged helix-like DNA-binding domain superfamily/Winged helix DNA-binding domain"/>
    <property type="match status" value="1"/>
</dbReference>
<dbReference type="Proteomes" id="UP000244335">
    <property type="component" value="Unassembled WGS sequence"/>
</dbReference>
<dbReference type="PANTHER" id="PTHR30204">
    <property type="entry name" value="REDOX-CYCLING DRUG-SENSING TRANSCRIPTIONAL ACTIVATOR SOXR"/>
    <property type="match status" value="1"/>
</dbReference>
<gene>
    <name evidence="6" type="ORF">DC430_02520</name>
</gene>
<name>A0AA92HBD8_RHIRH</name>
<evidence type="ECO:0000256" key="1">
    <source>
        <dbReference type="ARBA" id="ARBA00022491"/>
    </source>
</evidence>
<evidence type="ECO:0000313" key="6">
    <source>
        <dbReference type="EMBL" id="PVE57365.1"/>
    </source>
</evidence>
<evidence type="ECO:0000313" key="7">
    <source>
        <dbReference type="Proteomes" id="UP000244335"/>
    </source>
</evidence>
<evidence type="ECO:0000256" key="2">
    <source>
        <dbReference type="ARBA" id="ARBA00023015"/>
    </source>
</evidence>
<proteinExistence type="predicted"/>
<sequence>MKKVTETTAAPGSKISKGFLPDVKVPSSLPPEPVVIADMANLFGVTHRTLHFYEEKKILSSRRMGLMRIYSHQDVRRMAVINLLRDIGVAVAVIQEIMGKLDHAPSQEAADDIFQTALETRKRELTLEISTVHRQIDQISNLMDVSDETYPEPVYDTVSNLTEQEKYCLELMAEGYSSTRLSRTLGMSADELSGLEEGLLGKFGVNNRFQVVAKALTMGIIEH</sequence>
<evidence type="ECO:0000256" key="4">
    <source>
        <dbReference type="ARBA" id="ARBA00023163"/>
    </source>
</evidence>
<dbReference type="CDD" id="cd00592">
    <property type="entry name" value="HTH_MerR-like"/>
    <property type="match status" value="1"/>
</dbReference>
<dbReference type="EMBL" id="QDFR01000001">
    <property type="protein sequence ID" value="PVE57365.1"/>
    <property type="molecule type" value="Genomic_DNA"/>
</dbReference>
<dbReference type="PANTHER" id="PTHR30204:SF69">
    <property type="entry name" value="MERR-FAMILY TRANSCRIPTIONAL REGULATOR"/>
    <property type="match status" value="1"/>
</dbReference>
<evidence type="ECO:0000259" key="5">
    <source>
        <dbReference type="PROSITE" id="PS50937"/>
    </source>
</evidence>
<reference evidence="6 7" key="1">
    <citation type="submission" date="2018-04" db="EMBL/GenBank/DDBJ databases">
        <authorList>
            <person name="Hagen T."/>
        </authorList>
    </citation>
    <scope>NUCLEOTIDE SEQUENCE [LARGE SCALE GENOMIC DNA]</scope>
    <source>
        <strain evidence="6 7">TPD7009</strain>
    </source>
</reference>
<keyword evidence="2" id="KW-0805">Transcription regulation</keyword>
<feature type="domain" description="HTH merR-type" evidence="5">
    <location>
        <begin position="36"/>
        <end position="100"/>
    </location>
</feature>
<dbReference type="Pfam" id="PF00196">
    <property type="entry name" value="GerE"/>
    <property type="match status" value="1"/>
</dbReference>
<evidence type="ECO:0000256" key="3">
    <source>
        <dbReference type="ARBA" id="ARBA00023125"/>
    </source>
</evidence>
<accession>A0AA92HBD8</accession>
<dbReference type="AlphaFoldDB" id="A0AA92HBD8"/>
<dbReference type="SMART" id="SM00422">
    <property type="entry name" value="HTH_MERR"/>
    <property type="match status" value="1"/>
</dbReference>
<protein>
    <submittedName>
        <fullName evidence="6">LuxR family transcriptional regulator</fullName>
    </submittedName>
</protein>